<name>A0A7G5IJ36_9SPHN</name>
<reference evidence="5 6" key="1">
    <citation type="submission" date="2020-07" db="EMBL/GenBank/DDBJ databases">
        <title>Complete genome sequence for Sandaracinobacter sp. M6.</title>
        <authorList>
            <person name="Tang Y."/>
            <person name="Liu Q."/>
            <person name="Guo Z."/>
            <person name="Lei P."/>
            <person name="Huang B."/>
        </authorList>
    </citation>
    <scope>NUCLEOTIDE SEQUENCE [LARGE SCALE GENOMIC DNA]</scope>
    <source>
        <strain evidence="5 6">M6</strain>
    </source>
</reference>
<dbReference type="GO" id="GO:0008233">
    <property type="term" value="F:peptidase activity"/>
    <property type="evidence" value="ECO:0007669"/>
    <property type="project" value="UniProtKB-KW"/>
</dbReference>
<dbReference type="AlphaFoldDB" id="A0A7G5IJ36"/>
<dbReference type="InterPro" id="IPR054613">
    <property type="entry name" value="Peptidase_S78_dom"/>
</dbReference>
<dbReference type="EMBL" id="CP059851">
    <property type="protein sequence ID" value="QMW23378.1"/>
    <property type="molecule type" value="Genomic_DNA"/>
</dbReference>
<sequence>MSAVVRIAGYVSRFDSVDRGGDVVRRGAFAEVKAGVPLLWQHDVTRPVGRVESLSEDARGLRMVAAVAADSAGGAEALALVRGGAVTGLSFGYRVKRARGLPGGGRELLKLELIECSIVTLPMQDAARIGAVEGVDGAEVERLA</sequence>
<evidence type="ECO:0000256" key="1">
    <source>
        <dbReference type="ARBA" id="ARBA00022612"/>
    </source>
</evidence>
<protein>
    <submittedName>
        <fullName evidence="5">HK97 family phage prohead protease</fullName>
    </submittedName>
</protein>
<accession>A0A7G5IJ36</accession>
<organism evidence="5 6">
    <name type="scientific">Sandaracinobacteroides saxicola</name>
    <dbReference type="NCBI Taxonomy" id="2759707"/>
    <lineage>
        <taxon>Bacteria</taxon>
        <taxon>Pseudomonadati</taxon>
        <taxon>Pseudomonadota</taxon>
        <taxon>Alphaproteobacteria</taxon>
        <taxon>Sphingomonadales</taxon>
        <taxon>Sphingosinicellaceae</taxon>
        <taxon>Sandaracinobacteroides</taxon>
    </lineage>
</organism>
<dbReference type="Proteomes" id="UP000515292">
    <property type="component" value="Chromosome"/>
</dbReference>
<dbReference type="NCBIfam" id="TIGR01543">
    <property type="entry name" value="proheadase_HK97"/>
    <property type="match status" value="1"/>
</dbReference>
<feature type="domain" description="Prohead serine protease" evidence="4">
    <location>
        <begin position="6"/>
        <end position="131"/>
    </location>
</feature>
<keyword evidence="6" id="KW-1185">Reference proteome</keyword>
<evidence type="ECO:0000256" key="2">
    <source>
        <dbReference type="ARBA" id="ARBA00022670"/>
    </source>
</evidence>
<keyword evidence="1" id="KW-1188">Viral release from host cell</keyword>
<keyword evidence="3" id="KW-0378">Hydrolase</keyword>
<dbReference type="GO" id="GO:0006508">
    <property type="term" value="P:proteolysis"/>
    <property type="evidence" value="ECO:0007669"/>
    <property type="project" value="UniProtKB-KW"/>
</dbReference>
<evidence type="ECO:0000259" key="4">
    <source>
        <dbReference type="Pfam" id="PF04586"/>
    </source>
</evidence>
<evidence type="ECO:0000313" key="6">
    <source>
        <dbReference type="Proteomes" id="UP000515292"/>
    </source>
</evidence>
<keyword evidence="2 5" id="KW-0645">Protease</keyword>
<dbReference type="KEGG" id="sand:H3309_02425"/>
<evidence type="ECO:0000313" key="5">
    <source>
        <dbReference type="EMBL" id="QMW23378.1"/>
    </source>
</evidence>
<dbReference type="Pfam" id="PF04586">
    <property type="entry name" value="Peptidase_S78"/>
    <property type="match status" value="1"/>
</dbReference>
<dbReference type="InterPro" id="IPR006433">
    <property type="entry name" value="Prohead_protease"/>
</dbReference>
<proteinExistence type="predicted"/>
<dbReference type="RefSeq" id="WP_182297174.1">
    <property type="nucleotide sequence ID" value="NZ_CP059851.1"/>
</dbReference>
<dbReference type="SUPFAM" id="SSF50789">
    <property type="entry name" value="Herpes virus serine proteinase, assemblin"/>
    <property type="match status" value="1"/>
</dbReference>
<evidence type="ECO:0000256" key="3">
    <source>
        <dbReference type="ARBA" id="ARBA00022801"/>
    </source>
</evidence>
<gene>
    <name evidence="5" type="ORF">H3309_02425</name>
</gene>